<keyword evidence="4 6" id="KW-1133">Transmembrane helix</keyword>
<feature type="transmembrane region" description="Helical" evidence="6">
    <location>
        <begin position="152"/>
        <end position="171"/>
    </location>
</feature>
<dbReference type="PANTHER" id="PTHR39087:SF2">
    <property type="entry name" value="UPF0104 MEMBRANE PROTEIN MJ1595"/>
    <property type="match status" value="1"/>
</dbReference>
<feature type="transmembrane region" description="Helical" evidence="6">
    <location>
        <begin position="120"/>
        <end position="146"/>
    </location>
</feature>
<feature type="transmembrane region" description="Helical" evidence="6">
    <location>
        <begin position="260"/>
        <end position="280"/>
    </location>
</feature>
<dbReference type="RefSeq" id="WP_161820139.1">
    <property type="nucleotide sequence ID" value="NZ_JAACJS010000015.1"/>
</dbReference>
<comment type="caution">
    <text evidence="7">The sequence shown here is derived from an EMBL/GenBank/DDBJ whole genome shotgun (WGS) entry which is preliminary data.</text>
</comment>
<dbReference type="InterPro" id="IPR022791">
    <property type="entry name" value="L-PG_synthase/AglD"/>
</dbReference>
<reference evidence="7 8" key="1">
    <citation type="submission" date="2020-01" db="EMBL/GenBank/DDBJ databases">
        <title>Genome analysis.</title>
        <authorList>
            <person name="Wu S."/>
            <person name="Wang G."/>
        </authorList>
    </citation>
    <scope>NUCLEOTIDE SEQUENCE [LARGE SCALE GENOMIC DNA]</scope>
    <source>
        <strain evidence="7 8">SYL130</strain>
    </source>
</reference>
<feature type="transmembrane region" description="Helical" evidence="6">
    <location>
        <begin position="39"/>
        <end position="63"/>
    </location>
</feature>
<protein>
    <submittedName>
        <fullName evidence="7">Flippase-like domain-containing protein</fullName>
    </submittedName>
</protein>
<evidence type="ECO:0000256" key="3">
    <source>
        <dbReference type="ARBA" id="ARBA00022692"/>
    </source>
</evidence>
<dbReference type="Proteomes" id="UP000753802">
    <property type="component" value="Unassembled WGS sequence"/>
</dbReference>
<keyword evidence="8" id="KW-1185">Reference proteome</keyword>
<dbReference type="EMBL" id="JAACJS010000015">
    <property type="protein sequence ID" value="NCI51874.1"/>
    <property type="molecule type" value="Genomic_DNA"/>
</dbReference>
<keyword evidence="3 6" id="KW-0812">Transmembrane</keyword>
<keyword evidence="5 6" id="KW-0472">Membrane</keyword>
<evidence type="ECO:0000256" key="6">
    <source>
        <dbReference type="SAM" id="Phobius"/>
    </source>
</evidence>
<evidence type="ECO:0000256" key="2">
    <source>
        <dbReference type="ARBA" id="ARBA00022475"/>
    </source>
</evidence>
<sequence length="334" mass="37943">MNSKLYKAVFLLIGIATLGYMIHVIGYDVIWHNILKTGWWFIPITGIWLIVYIFNALAFRIIIHEPGLKESNIPFLTVLRITISGYAINYITPFVALGGEPYRIMELKKFVGTNKATSSVLLYGLMHMFSHLIFWLLSIILIIFIVPLDNMLLFGCGIAFLIGILVMLWFLKVYKNGFTISTFRLLQRIPYVRRWAKPFAEAKAASLAEIDEQIRILYTERKTAFYNSLILEILSRIVTCLEIYFAALAIGLNMSFMDSLIISSASSLFANLIFFLPMQLGTREGGLVLALKSMRFPGDSGIFIGLITRVRELVWIAIGLMLIKTFRRSNPGGE</sequence>
<feature type="transmembrane region" description="Helical" evidence="6">
    <location>
        <begin position="75"/>
        <end position="99"/>
    </location>
</feature>
<gene>
    <name evidence="7" type="ORF">GWC95_18260</name>
</gene>
<feature type="transmembrane region" description="Helical" evidence="6">
    <location>
        <begin position="300"/>
        <end position="323"/>
    </location>
</feature>
<comment type="subcellular location">
    <subcellularLocation>
        <location evidence="1">Cell membrane</location>
        <topology evidence="1">Multi-pass membrane protein</topology>
    </subcellularLocation>
</comment>
<evidence type="ECO:0000313" key="8">
    <source>
        <dbReference type="Proteomes" id="UP000753802"/>
    </source>
</evidence>
<dbReference type="PANTHER" id="PTHR39087">
    <property type="entry name" value="UPF0104 MEMBRANE PROTEIN MJ1595"/>
    <property type="match status" value="1"/>
</dbReference>
<organism evidence="7 8">
    <name type="scientific">Sediminibacterium roseum</name>
    <dbReference type="NCBI Taxonomy" id="1978412"/>
    <lineage>
        <taxon>Bacteria</taxon>
        <taxon>Pseudomonadati</taxon>
        <taxon>Bacteroidota</taxon>
        <taxon>Chitinophagia</taxon>
        <taxon>Chitinophagales</taxon>
        <taxon>Chitinophagaceae</taxon>
        <taxon>Sediminibacterium</taxon>
    </lineage>
</organism>
<proteinExistence type="predicted"/>
<evidence type="ECO:0000256" key="1">
    <source>
        <dbReference type="ARBA" id="ARBA00004651"/>
    </source>
</evidence>
<feature type="transmembrane region" description="Helical" evidence="6">
    <location>
        <begin position="6"/>
        <end position="27"/>
    </location>
</feature>
<dbReference type="Pfam" id="PF03706">
    <property type="entry name" value="LPG_synthase_TM"/>
    <property type="match status" value="1"/>
</dbReference>
<keyword evidence="2" id="KW-1003">Cell membrane</keyword>
<accession>A0ABX0A018</accession>
<name>A0ABX0A018_9BACT</name>
<evidence type="ECO:0000256" key="4">
    <source>
        <dbReference type="ARBA" id="ARBA00022989"/>
    </source>
</evidence>
<evidence type="ECO:0000256" key="5">
    <source>
        <dbReference type="ARBA" id="ARBA00023136"/>
    </source>
</evidence>
<evidence type="ECO:0000313" key="7">
    <source>
        <dbReference type="EMBL" id="NCI51874.1"/>
    </source>
</evidence>